<organism evidence="2 3">
    <name type="scientific">Leptospirillum ferrooxidans (strain C2-3)</name>
    <dbReference type="NCBI Taxonomy" id="1162668"/>
    <lineage>
        <taxon>Bacteria</taxon>
        <taxon>Pseudomonadati</taxon>
        <taxon>Nitrospirota</taxon>
        <taxon>Nitrospiria</taxon>
        <taxon>Nitrospirales</taxon>
        <taxon>Nitrospiraceae</taxon>
        <taxon>Leptospirillum</taxon>
    </lineage>
</organism>
<dbReference type="EMBL" id="AP012342">
    <property type="protein sequence ID" value="BAM07520.1"/>
    <property type="molecule type" value="Genomic_DNA"/>
</dbReference>
<dbReference type="AlphaFoldDB" id="I0IQH1"/>
<dbReference type="HOGENOM" id="CLU_660219_0_0_0"/>
<dbReference type="RefSeq" id="WP_014450004.1">
    <property type="nucleotide sequence ID" value="NC_017094.1"/>
</dbReference>
<dbReference type="KEGG" id="lfc:LFE_1842"/>
<keyword evidence="1" id="KW-0732">Signal</keyword>
<accession>I0IQH1</accession>
<reference evidence="3" key="2">
    <citation type="submission" date="2012-03" db="EMBL/GenBank/DDBJ databases">
        <title>The complete genome sequence of the pioneer microbe on fresh volcanic deposit, Leptospirillum ferrooxidans strain C2-3.</title>
        <authorList>
            <person name="Fujimura R."/>
            <person name="Sato Y."/>
            <person name="Nishizawa T."/>
            <person name="Nanba K."/>
            <person name="Oshima K."/>
            <person name="Hattori M."/>
            <person name="Kamijo T."/>
            <person name="Ohta H."/>
        </authorList>
    </citation>
    <scope>NUCLEOTIDE SEQUENCE [LARGE SCALE GENOMIC DNA]</scope>
    <source>
        <strain evidence="3">C2-3</strain>
    </source>
</reference>
<name>I0IQH1_LEPFC</name>
<dbReference type="PATRIC" id="fig|1162668.3.peg.2194"/>
<feature type="chain" id="PRO_5003629405" evidence="1">
    <location>
        <begin position="25"/>
        <end position="416"/>
    </location>
</feature>
<evidence type="ECO:0000256" key="1">
    <source>
        <dbReference type="SAM" id="SignalP"/>
    </source>
</evidence>
<keyword evidence="3" id="KW-1185">Reference proteome</keyword>
<gene>
    <name evidence="2" type="ordered locus">LFE_1842</name>
</gene>
<evidence type="ECO:0000313" key="2">
    <source>
        <dbReference type="EMBL" id="BAM07520.1"/>
    </source>
</evidence>
<feature type="signal peptide" evidence="1">
    <location>
        <begin position="1"/>
        <end position="24"/>
    </location>
</feature>
<dbReference type="Proteomes" id="UP000007382">
    <property type="component" value="Chromosome"/>
</dbReference>
<reference evidence="2 3" key="1">
    <citation type="journal article" date="2012" name="J. Bacteriol.">
        <title>Complete Genome Sequence of Leptospirillum ferrooxidans Strain C2-3, Isolated from a Fresh Volcanic Ash Deposit on the Island of Miyake, Japan.</title>
        <authorList>
            <person name="Fujimura R."/>
            <person name="Sato Y."/>
            <person name="Nishizawa T."/>
            <person name="Oshima K."/>
            <person name="Kim S.-W."/>
            <person name="Hattori M."/>
            <person name="Kamijo T."/>
            <person name="Ohta H."/>
        </authorList>
    </citation>
    <scope>NUCLEOTIDE SEQUENCE [LARGE SCALE GENOMIC DNA]</scope>
    <source>
        <strain evidence="2 3">C2-3</strain>
    </source>
</reference>
<protein>
    <submittedName>
        <fullName evidence="2">Uncharacterized protein</fullName>
    </submittedName>
</protein>
<evidence type="ECO:0000313" key="3">
    <source>
        <dbReference type="Proteomes" id="UP000007382"/>
    </source>
</evidence>
<sequence length="416" mass="46033">MNPALFLNRLSVFFLLLACCGCVAVSHPASTGPDPSLDYIGSGESSTFGRSFEKAQKIARKEAIVSLVTVVSSDVIDVHSRFLGLNGKTSSASASVLVSKLNLSGKVRFYETRPPGKVRILAYLPKADILNGVSSRNRPAQTPSGMLSSGQVIPVTGTGFASLSDYGFLDAREIAMRRAMKDALMKGRMLYQGDVIAQNVQMGSIHERSLFLQNSFDILGMKLSVLPEIEKSIEGIHVRLLAVRVSLTLRRKSLDGPVFQVRLDHPFYQDGESAHLSFSVNEPLYIAVFDRYGFSGSVVGIIPTAEHLPENVHYRSTREQFFATSPGEFLYPPDDPTVSLVASLPSGVTKVSEEYLVIFASKKPFPFHPRYDQGSPYFELDRKVFRTFLRKMLERPLSEWSMKTIPFIVYGKGEND</sequence>
<proteinExistence type="predicted"/>